<feature type="compositionally biased region" description="Basic and acidic residues" evidence="1">
    <location>
        <begin position="63"/>
        <end position="73"/>
    </location>
</feature>
<feature type="region of interest" description="Disordered" evidence="1">
    <location>
        <begin position="62"/>
        <end position="117"/>
    </location>
</feature>
<feature type="transmembrane region" description="Helical" evidence="2">
    <location>
        <begin position="7"/>
        <end position="23"/>
    </location>
</feature>
<keyword evidence="2" id="KW-0812">Transmembrane</keyword>
<accession>A0A9X0I9D6</accession>
<organism evidence="3 4">
    <name type="scientific">Micromonospora maris</name>
    <dbReference type="NCBI Taxonomy" id="1003110"/>
    <lineage>
        <taxon>Bacteria</taxon>
        <taxon>Bacillati</taxon>
        <taxon>Actinomycetota</taxon>
        <taxon>Actinomycetes</taxon>
        <taxon>Micromonosporales</taxon>
        <taxon>Micromonosporaceae</taxon>
        <taxon>Micromonospora</taxon>
    </lineage>
</organism>
<evidence type="ECO:0000313" key="3">
    <source>
        <dbReference type="EMBL" id="KUJ49445.1"/>
    </source>
</evidence>
<proteinExistence type="predicted"/>
<dbReference type="EMBL" id="LMWI01000001">
    <property type="protein sequence ID" value="KUJ49445.1"/>
    <property type="molecule type" value="Genomic_DNA"/>
</dbReference>
<comment type="caution">
    <text evidence="3">The sequence shown here is derived from an EMBL/GenBank/DDBJ whole genome shotgun (WGS) entry which is preliminary data.</text>
</comment>
<evidence type="ECO:0000313" key="4">
    <source>
        <dbReference type="Proteomes" id="UP000053246"/>
    </source>
</evidence>
<protein>
    <recommendedName>
        <fullName evidence="5">DUF4229 domain-containing protein</fullName>
    </recommendedName>
</protein>
<keyword evidence="2" id="KW-0472">Membrane</keyword>
<name>A0A9X0I9D6_9ACTN</name>
<feature type="compositionally biased region" description="Polar residues" evidence="1">
    <location>
        <begin position="101"/>
        <end position="111"/>
    </location>
</feature>
<dbReference type="AlphaFoldDB" id="A0A9X0I9D6"/>
<feature type="transmembrane region" description="Helical" evidence="2">
    <location>
        <begin position="29"/>
        <end position="48"/>
    </location>
</feature>
<dbReference type="InterPro" id="IPR025323">
    <property type="entry name" value="DUF4229"/>
</dbReference>
<keyword evidence="2" id="KW-1133">Transmembrane helix</keyword>
<sequence length="117" mass="12194">MSAAVKYTLGRVGLFAVVVAALWPVDIDIFLKLIVALLFSAALSFFLLKGWRDEMAEEMAAAAERRRTEKEQLRSALAGDDQAATGDAGTSTDQATGDAGSSTEQPGSSDSGRGPAA</sequence>
<gene>
    <name evidence="3" type="ORF">ADL17_01480</name>
</gene>
<evidence type="ECO:0000256" key="2">
    <source>
        <dbReference type="SAM" id="Phobius"/>
    </source>
</evidence>
<evidence type="ECO:0008006" key="5">
    <source>
        <dbReference type="Google" id="ProtNLM"/>
    </source>
</evidence>
<dbReference type="Proteomes" id="UP000053246">
    <property type="component" value="Unassembled WGS sequence"/>
</dbReference>
<dbReference type="Pfam" id="PF14012">
    <property type="entry name" value="DUF4229"/>
    <property type="match status" value="1"/>
</dbReference>
<evidence type="ECO:0000256" key="1">
    <source>
        <dbReference type="SAM" id="MobiDB-lite"/>
    </source>
</evidence>
<keyword evidence="4" id="KW-1185">Reference proteome</keyword>
<feature type="compositionally biased region" description="Low complexity" evidence="1">
    <location>
        <begin position="78"/>
        <end position="100"/>
    </location>
</feature>
<reference evidence="3 4" key="1">
    <citation type="submission" date="2015-10" db="EMBL/GenBank/DDBJ databases">
        <authorList>
            <person name="Ju K.-S."/>
            <person name="Doroghazi J.R."/>
            <person name="Metcalf W.W."/>
        </authorList>
    </citation>
    <scope>NUCLEOTIDE SEQUENCE [LARGE SCALE GENOMIC DNA]</scope>
    <source>
        <strain evidence="3 4">NRRL B-24793</strain>
    </source>
</reference>
<dbReference type="RefSeq" id="WP_043722643.1">
    <property type="nucleotide sequence ID" value="NZ_LMWI01000001.1"/>
</dbReference>